<evidence type="ECO:0000313" key="2">
    <source>
        <dbReference type="EMBL" id="SMP46669.1"/>
    </source>
</evidence>
<evidence type="ECO:0000313" key="3">
    <source>
        <dbReference type="Proteomes" id="UP001158067"/>
    </source>
</evidence>
<dbReference type="Proteomes" id="UP001158067">
    <property type="component" value="Unassembled WGS sequence"/>
</dbReference>
<feature type="region of interest" description="Disordered" evidence="1">
    <location>
        <begin position="31"/>
        <end position="51"/>
    </location>
</feature>
<evidence type="ECO:0000256" key="1">
    <source>
        <dbReference type="SAM" id="MobiDB-lite"/>
    </source>
</evidence>
<comment type="caution">
    <text evidence="2">The sequence shown here is derived from an EMBL/GenBank/DDBJ whole genome shotgun (WGS) entry which is preliminary data.</text>
</comment>
<accession>A0ABY1PTK6</accession>
<keyword evidence="3" id="KW-1185">Reference proteome</keyword>
<organism evidence="2 3">
    <name type="scientific">Neorhodopirellula lusitana</name>
    <dbReference type="NCBI Taxonomy" id="445327"/>
    <lineage>
        <taxon>Bacteria</taxon>
        <taxon>Pseudomonadati</taxon>
        <taxon>Planctomycetota</taxon>
        <taxon>Planctomycetia</taxon>
        <taxon>Pirellulales</taxon>
        <taxon>Pirellulaceae</taxon>
        <taxon>Neorhodopirellula</taxon>
    </lineage>
</organism>
<proteinExistence type="predicted"/>
<dbReference type="EMBL" id="FXUG01000002">
    <property type="protein sequence ID" value="SMP46669.1"/>
    <property type="molecule type" value="Genomic_DNA"/>
</dbReference>
<gene>
    <name evidence="2" type="ORF">SAMN06265222_102154</name>
</gene>
<name>A0ABY1PTK6_9BACT</name>
<reference evidence="2 3" key="1">
    <citation type="submission" date="2017-05" db="EMBL/GenBank/DDBJ databases">
        <authorList>
            <person name="Varghese N."/>
            <person name="Submissions S."/>
        </authorList>
    </citation>
    <scope>NUCLEOTIDE SEQUENCE [LARGE SCALE GENOMIC DNA]</scope>
    <source>
        <strain evidence="2 3">DSM 25457</strain>
    </source>
</reference>
<sequence length="114" mass="12731">MLTSFVGNSLGMTSKCFIIAAIFKFQLPRSARPADTSYPERPRPTNGENSYATSSLVTLRVDSQHRACEHPITCLWNYRVEDFNFLEFNWGSCLVAEATPSGHSHRPILPSNPA</sequence>
<protein>
    <submittedName>
        <fullName evidence="2">Uncharacterized protein</fullName>
    </submittedName>
</protein>